<proteinExistence type="inferred from homology"/>
<dbReference type="AlphaFoldDB" id="A0A135V2X0"/>
<dbReference type="Proteomes" id="UP000070121">
    <property type="component" value="Unassembled WGS sequence"/>
</dbReference>
<dbReference type="InterPro" id="IPR036291">
    <property type="entry name" value="NAD(P)-bd_dom_sf"/>
</dbReference>
<accession>A0A135V2X0</accession>
<protein>
    <submittedName>
        <fullName evidence="3">Aldehyde reductase II</fullName>
    </submittedName>
</protein>
<keyword evidence="4" id="KW-1185">Reference proteome</keyword>
<evidence type="ECO:0000313" key="3">
    <source>
        <dbReference type="EMBL" id="KXH66980.1"/>
    </source>
</evidence>
<dbReference type="GO" id="GO:0016616">
    <property type="term" value="F:oxidoreductase activity, acting on the CH-OH group of donors, NAD or NADP as acceptor"/>
    <property type="evidence" value="ECO:0007669"/>
    <property type="project" value="TreeGrafter"/>
</dbReference>
<evidence type="ECO:0000313" key="4">
    <source>
        <dbReference type="Proteomes" id="UP000070121"/>
    </source>
</evidence>
<dbReference type="OrthoDB" id="2735536at2759"/>
<dbReference type="Gene3D" id="3.40.50.720">
    <property type="entry name" value="NAD(P)-binding Rossmann-like Domain"/>
    <property type="match status" value="1"/>
</dbReference>
<name>A0A135V2X0_9PEZI</name>
<dbReference type="InterPro" id="IPR050425">
    <property type="entry name" value="NAD(P)_dehydrat-like"/>
</dbReference>
<dbReference type="EMBL" id="JFFI01000564">
    <property type="protein sequence ID" value="KXH66980.1"/>
    <property type="molecule type" value="Genomic_DNA"/>
</dbReference>
<dbReference type="SUPFAM" id="SSF51735">
    <property type="entry name" value="NAD(P)-binding Rossmann-fold domains"/>
    <property type="match status" value="1"/>
</dbReference>
<reference evidence="3 4" key="1">
    <citation type="submission" date="2014-02" db="EMBL/GenBank/DDBJ databases">
        <title>The genome sequence of Colletotrichum salicis CBS 607.94.</title>
        <authorList>
            <person name="Baroncelli R."/>
            <person name="Thon M.R."/>
        </authorList>
    </citation>
    <scope>NUCLEOTIDE SEQUENCE [LARGE SCALE GENOMIC DNA]</scope>
    <source>
        <strain evidence="3 4">CBS 607.94</strain>
    </source>
</reference>
<gene>
    <name evidence="3" type="ORF">CSAL01_11947</name>
</gene>
<sequence length="269" mass="28960">MNFSPKGPTPQETITANVNATLSILRSAARFAAPSADKPGVKRFVYTSSSGAAAMPRPGTPYTVDATSYNHQAVAITLSGKGPTGMAGGYITYSAAKTRAELELWKWYEEEKPGFVLNSVVPNAALGKVFLPEHQGFPTAVGAMRHLWQGNITPDFVAMFPAPKYTVASLCSSRIHVAALLLADVLSERLIAYAGKFNINDLLAAFRQILPDRKFPDDLPDLPSDEGTIANERATQLMERLQGGKGWTSLKECLAPLAEQYAAAEAETK</sequence>
<dbReference type="STRING" id="1209931.A0A135V2X0"/>
<keyword evidence="1" id="KW-0560">Oxidoreductase</keyword>
<evidence type="ECO:0000256" key="1">
    <source>
        <dbReference type="ARBA" id="ARBA00023002"/>
    </source>
</evidence>
<comment type="caution">
    <text evidence="3">The sequence shown here is derived from an EMBL/GenBank/DDBJ whole genome shotgun (WGS) entry which is preliminary data.</text>
</comment>
<dbReference type="PANTHER" id="PTHR10366:SF562">
    <property type="entry name" value="ALDEHYDE REDUCTASE II (AFU_ORTHOLOGUE AFUA_1G11360)"/>
    <property type="match status" value="1"/>
</dbReference>
<organism evidence="3 4">
    <name type="scientific">Colletotrichum salicis</name>
    <dbReference type="NCBI Taxonomy" id="1209931"/>
    <lineage>
        <taxon>Eukaryota</taxon>
        <taxon>Fungi</taxon>
        <taxon>Dikarya</taxon>
        <taxon>Ascomycota</taxon>
        <taxon>Pezizomycotina</taxon>
        <taxon>Sordariomycetes</taxon>
        <taxon>Hypocreomycetidae</taxon>
        <taxon>Glomerellales</taxon>
        <taxon>Glomerellaceae</taxon>
        <taxon>Colletotrichum</taxon>
        <taxon>Colletotrichum acutatum species complex</taxon>
    </lineage>
</organism>
<dbReference type="PANTHER" id="PTHR10366">
    <property type="entry name" value="NAD DEPENDENT EPIMERASE/DEHYDRATASE"/>
    <property type="match status" value="1"/>
</dbReference>
<evidence type="ECO:0000256" key="2">
    <source>
        <dbReference type="ARBA" id="ARBA00023445"/>
    </source>
</evidence>
<comment type="similarity">
    <text evidence="2">Belongs to the NAD(P)-dependent epimerase/dehydratase family. Dihydroflavonol-4-reductase subfamily.</text>
</comment>